<evidence type="ECO:0000256" key="4">
    <source>
        <dbReference type="ARBA" id="ARBA00022692"/>
    </source>
</evidence>
<proteinExistence type="inferred from homology"/>
<feature type="transmembrane region" description="Helical" evidence="8">
    <location>
        <begin position="958"/>
        <end position="977"/>
    </location>
</feature>
<dbReference type="Pfam" id="PF07690">
    <property type="entry name" value="MFS_1"/>
    <property type="match status" value="1"/>
</dbReference>
<feature type="transmembrane region" description="Helical" evidence="8">
    <location>
        <begin position="1058"/>
        <end position="1076"/>
    </location>
</feature>
<feature type="transmembrane region" description="Helical" evidence="8">
    <location>
        <begin position="1018"/>
        <end position="1046"/>
    </location>
</feature>
<feature type="transmembrane region" description="Helical" evidence="8">
    <location>
        <begin position="983"/>
        <end position="1006"/>
    </location>
</feature>
<feature type="transmembrane region" description="Helical" evidence="8">
    <location>
        <begin position="642"/>
        <end position="666"/>
    </location>
</feature>
<dbReference type="PANTHER" id="PTHR23504:SF15">
    <property type="entry name" value="MAJOR FACILITATOR SUPERFAMILY (MFS) PROFILE DOMAIN-CONTAINING PROTEIN"/>
    <property type="match status" value="1"/>
</dbReference>
<dbReference type="OMA" id="VLIACRW"/>
<evidence type="ECO:0000259" key="9">
    <source>
        <dbReference type="PROSITE" id="PS50850"/>
    </source>
</evidence>
<evidence type="ECO:0000313" key="10">
    <source>
        <dbReference type="EnsemblPlants" id="OPUNC11G02050.1"/>
    </source>
</evidence>
<evidence type="ECO:0000256" key="1">
    <source>
        <dbReference type="ARBA" id="ARBA00004141"/>
    </source>
</evidence>
<evidence type="ECO:0000256" key="2">
    <source>
        <dbReference type="ARBA" id="ARBA00008335"/>
    </source>
</evidence>
<dbReference type="InterPro" id="IPR020846">
    <property type="entry name" value="MFS_dom"/>
</dbReference>
<keyword evidence="6 8" id="KW-0472">Membrane</keyword>
<feature type="transmembrane region" description="Helical" evidence="8">
    <location>
        <begin position="158"/>
        <end position="182"/>
    </location>
</feature>
<feature type="transmembrane region" description="Helical" evidence="8">
    <location>
        <begin position="927"/>
        <end position="946"/>
    </location>
</feature>
<dbReference type="PANTHER" id="PTHR23504">
    <property type="entry name" value="MAJOR FACILITATOR SUPERFAMILY DOMAIN-CONTAINING PROTEIN 10"/>
    <property type="match status" value="1"/>
</dbReference>
<dbReference type="GO" id="GO:0022857">
    <property type="term" value="F:transmembrane transporter activity"/>
    <property type="evidence" value="ECO:0007669"/>
    <property type="project" value="InterPro"/>
</dbReference>
<dbReference type="GO" id="GO:0009705">
    <property type="term" value="C:plant-type vacuole membrane"/>
    <property type="evidence" value="ECO:0007669"/>
    <property type="project" value="UniProtKB-ARBA"/>
</dbReference>
<accession>A0A0E0MC61</accession>
<dbReference type="Gene3D" id="1.20.1250.20">
    <property type="entry name" value="MFS general substrate transporter like domains"/>
    <property type="match status" value="3"/>
</dbReference>
<keyword evidence="11" id="KW-1185">Reference proteome</keyword>
<dbReference type="eggNOG" id="KOG2615">
    <property type="taxonomic scope" value="Eukaryota"/>
</dbReference>
<feature type="domain" description="Major facilitator superfamily (MFS) profile" evidence="9">
    <location>
        <begin position="640"/>
        <end position="1083"/>
    </location>
</feature>
<dbReference type="PROSITE" id="PS50850">
    <property type="entry name" value="MFS"/>
    <property type="match status" value="1"/>
</dbReference>
<comment type="subcellular location">
    <subcellularLocation>
        <location evidence="1">Membrane</location>
        <topology evidence="1">Multi-pass membrane protein</topology>
    </subcellularLocation>
</comment>
<feature type="region of interest" description="Disordered" evidence="7">
    <location>
        <begin position="90"/>
        <end position="121"/>
    </location>
</feature>
<evidence type="ECO:0000256" key="3">
    <source>
        <dbReference type="ARBA" id="ARBA00022448"/>
    </source>
</evidence>
<dbReference type="EnsemblPlants" id="OPUNC11G02050.1">
    <property type="protein sequence ID" value="OPUNC11G02050.1"/>
    <property type="gene ID" value="OPUNC11G02050"/>
</dbReference>
<keyword evidence="5 8" id="KW-1133">Transmembrane helix</keyword>
<dbReference type="Gramene" id="OPUNC11G02050.1">
    <property type="protein sequence ID" value="OPUNC11G02050.1"/>
    <property type="gene ID" value="OPUNC11G02050"/>
</dbReference>
<dbReference type="SUPFAM" id="SSF103473">
    <property type="entry name" value="MFS general substrate transporter"/>
    <property type="match status" value="2"/>
</dbReference>
<feature type="transmembrane region" description="Helical" evidence="8">
    <location>
        <begin position="768"/>
        <end position="791"/>
    </location>
</feature>
<dbReference type="FunFam" id="1.20.1250.20:FF:000301">
    <property type="entry name" value="Protein ZINC INDUCED FACILITATOR-LIKE 1"/>
    <property type="match status" value="1"/>
</dbReference>
<sequence>MAHLLLVGVTGREEIAAAADSTAFRFLPVVAPVAPRAPAQLGDDAVAAAEIEGSPRRAPAALFECSAAYTATAALLRHVVGCDRGVPFASPPHQGASHALEERKRGGAQEQQEEEEAEMAAGDAATPLLETAYHEGCPACAVDRSKALNPGIPYMRFFHIWIIILVSCLPISSLFPFLYFMIRDLHVAKRVEDIGFYAGFVGASYMLGRALTSTAWGMIADRIGRKPAYAVEVCRPEHQSIGLSLVSTSWAIGLIVGPAIGGYLAQETLHKHAIERKGDCKTGSLSTHLVDSQEFAEQQTSPDKDKSLFKNWPLMSSIVLFCIVSFDDMAYTEIFSLWSESDKEFGGLNFSSEDVGQTFMYPNIVKVLGIINTSRVAVILSMALLCSYPPMTYLSRPWLSIVVNIASMLKNNFVVTINTCSFILQNNSVPQHQRATANGLATTLMSFFKAFAPAGAGIVFSWAQKRQHALFFPGDQMVFFLLIIIEFLELIWTFKPFLAAPLLEKKGSTGGVGDGYCIEGCPGCGVDRRKAASSGIPYGSFLFVWIVTLCTESPSSESPSIKFGGPHESQEKPIKRYPYVRVASNRLIHLLSSHCPCPAGGEGMEEEVPLLKLKGDYHQGCPGCAYDRKKEVYRGLPYKEFLYLWMICLTAALPISSLFPFLYFMIRDLHVAKRTEDIGFYAGFVGASFMFGRCLTSTVWGIAADRIGRKPVVVFGIFAVVIFNTLFGLSFTYWMAIATRFLLGALNGLLGPIKAYAIEVCRPEHEALALSLVSTAWGIGLIIGPAIGGYLSQPAEKFPNVFSPDSLFARFPYFLPCLCISVFAAVVLIGCIWMPETLHKHKADAKRYQTVEALESHLIDPKEKADQNGSLDCKKSLLSNWPLMSSIILYCVFSFHDMAYTEIFSLWAESDRKYGGLSLSSEDVGQVLAITGASLLVYQLFIYPRINKVIGHIKASRIAAILCIPILFAYPYMTYLSGPGLTIILNIASVIKNNLGVTIITGCFILQNNAVPQDQRGAANGLAMTGMSFFKAVAPAGAGIVFSWAQKRQHASFLPGDQMVFFLLNVFELLGLILTFKPFLAVPDQHDTN</sequence>
<evidence type="ECO:0000256" key="8">
    <source>
        <dbReference type="SAM" id="Phobius"/>
    </source>
</evidence>
<feature type="transmembrane region" description="Helical" evidence="8">
    <location>
        <begin position="239"/>
        <end position="265"/>
    </location>
</feature>
<keyword evidence="4 8" id="KW-0812">Transmembrane</keyword>
<evidence type="ECO:0000256" key="5">
    <source>
        <dbReference type="ARBA" id="ARBA00022989"/>
    </source>
</evidence>
<evidence type="ECO:0000256" key="6">
    <source>
        <dbReference type="ARBA" id="ARBA00023136"/>
    </source>
</evidence>
<organism evidence="10">
    <name type="scientific">Oryza punctata</name>
    <name type="common">Red rice</name>
    <dbReference type="NCBI Taxonomy" id="4537"/>
    <lineage>
        <taxon>Eukaryota</taxon>
        <taxon>Viridiplantae</taxon>
        <taxon>Streptophyta</taxon>
        <taxon>Embryophyta</taxon>
        <taxon>Tracheophyta</taxon>
        <taxon>Spermatophyta</taxon>
        <taxon>Magnoliopsida</taxon>
        <taxon>Liliopsida</taxon>
        <taxon>Poales</taxon>
        <taxon>Poaceae</taxon>
        <taxon>BOP clade</taxon>
        <taxon>Oryzoideae</taxon>
        <taxon>Oryzeae</taxon>
        <taxon>Oryzinae</taxon>
        <taxon>Oryza</taxon>
    </lineage>
</organism>
<dbReference type="InterPro" id="IPR011701">
    <property type="entry name" value="MFS"/>
</dbReference>
<evidence type="ECO:0000313" key="11">
    <source>
        <dbReference type="Proteomes" id="UP000026962"/>
    </source>
</evidence>
<feature type="transmembrane region" description="Helical" evidence="8">
    <location>
        <begin position="712"/>
        <end position="731"/>
    </location>
</feature>
<feature type="transmembrane region" description="Helical" evidence="8">
    <location>
        <begin position="678"/>
        <end position="700"/>
    </location>
</feature>
<dbReference type="CDD" id="cd17330">
    <property type="entry name" value="MFS_SLC46_TetA_like"/>
    <property type="match status" value="1"/>
</dbReference>
<feature type="transmembrane region" description="Helical" evidence="8">
    <location>
        <begin position="194"/>
        <end position="219"/>
    </location>
</feature>
<keyword evidence="3" id="KW-0813">Transport</keyword>
<dbReference type="Proteomes" id="UP000026962">
    <property type="component" value="Chromosome 11"/>
</dbReference>
<feature type="transmembrane region" description="Helical" evidence="8">
    <location>
        <begin position="887"/>
        <end position="907"/>
    </location>
</feature>
<reference evidence="10" key="2">
    <citation type="submission" date="2018-05" db="EMBL/GenBank/DDBJ databases">
        <title>OpunRS2 (Oryza punctata Reference Sequence Version 2).</title>
        <authorList>
            <person name="Zhang J."/>
            <person name="Kudrna D."/>
            <person name="Lee S."/>
            <person name="Talag J."/>
            <person name="Welchert J."/>
            <person name="Wing R.A."/>
        </authorList>
    </citation>
    <scope>NUCLEOTIDE SEQUENCE [LARGE SCALE GENOMIC DNA]</scope>
</reference>
<dbReference type="AlphaFoldDB" id="A0A0E0MC61"/>
<feature type="transmembrane region" description="Helical" evidence="8">
    <location>
        <begin position="811"/>
        <end position="833"/>
    </location>
</feature>
<evidence type="ECO:0000256" key="7">
    <source>
        <dbReference type="SAM" id="MobiDB-lite"/>
    </source>
</evidence>
<comment type="similarity">
    <text evidence="2">Belongs to the major facilitator superfamily.</text>
</comment>
<name>A0A0E0MC61_ORYPU</name>
<feature type="transmembrane region" description="Helical" evidence="8">
    <location>
        <begin position="444"/>
        <end position="463"/>
    </location>
</feature>
<feature type="transmembrane region" description="Helical" evidence="8">
    <location>
        <begin position="470"/>
        <end position="494"/>
    </location>
</feature>
<protein>
    <recommendedName>
        <fullName evidence="9">Major facilitator superfamily (MFS) profile domain-containing protein</fullName>
    </recommendedName>
</protein>
<dbReference type="InterPro" id="IPR036259">
    <property type="entry name" value="MFS_trans_sf"/>
</dbReference>
<feature type="transmembrane region" description="Helical" evidence="8">
    <location>
        <begin position="737"/>
        <end position="756"/>
    </location>
</feature>
<reference evidence="10" key="1">
    <citation type="submission" date="2015-04" db="UniProtKB">
        <authorList>
            <consortium name="EnsemblPlants"/>
        </authorList>
    </citation>
    <scope>IDENTIFICATION</scope>
</reference>